<dbReference type="InterPro" id="IPR001460">
    <property type="entry name" value="PCN-bd_Tpept"/>
</dbReference>
<sequence>MNRPLRRVGYAVIVMIGLLLLNIAYTQVIKADDYRADPNNKRTLVAEYSRQRGQITAAGGVVLAQSVPVDDQYRYQRVYPEKEVYADLTGYYSMRYGPTALERTQNEILSGESPDLIAGQLSDLITGRDPRGGNVELTVRPAVQQAAYSALADKNFTGAVVAIEPSTGSVLAMASTPSYDPTPLADHSDAVQRQAYNELVSADPSPLLNRSISAVYPPGSTFKLVIAAAALQAQYTPETEVTGESKISLPGTGGATLSNYGGETCANGGGSDVTLTQALAFSCNTAFAEVAMSLGVGPVRQQAAALGVNGETTEIGLDVVGSRLGDVPDTAALAQTGIGQRDVAVTPFEMAWITATIANSGDRMVPHLISKTTKPDLSVISETSPESMGQAIPIDVATELRDMMVQTEKDTPGSGGISGLTIASKTGTAEHGADPKNTPPHTWYVAFAPADDPKVAVAVMVENGGDQGLNATGSRVAAPIGRSVIAAALAGG</sequence>
<dbReference type="Pfam" id="PF21922">
    <property type="entry name" value="PBP_dimer_2"/>
    <property type="match status" value="1"/>
</dbReference>
<reference evidence="3 4" key="1">
    <citation type="submission" date="2019-05" db="EMBL/GenBank/DDBJ databases">
        <title>Nakamurella sp. N5BH11, whole genome shotgun sequence.</title>
        <authorList>
            <person name="Tuo L."/>
        </authorList>
    </citation>
    <scope>NUCLEOTIDE SEQUENCE [LARGE SCALE GENOMIC DNA]</scope>
    <source>
        <strain evidence="3 4">N5BH11</strain>
    </source>
</reference>
<feature type="domain" description="Penicillin binding protein A dimerisation" evidence="2">
    <location>
        <begin position="52"/>
        <end position="135"/>
    </location>
</feature>
<evidence type="ECO:0000313" key="3">
    <source>
        <dbReference type="EMBL" id="TKV56937.1"/>
    </source>
</evidence>
<keyword evidence="4" id="KW-1185">Reference proteome</keyword>
<organism evidence="3 4">
    <name type="scientific">Nakamurella flava</name>
    <dbReference type="NCBI Taxonomy" id="2576308"/>
    <lineage>
        <taxon>Bacteria</taxon>
        <taxon>Bacillati</taxon>
        <taxon>Actinomycetota</taxon>
        <taxon>Actinomycetes</taxon>
        <taxon>Nakamurellales</taxon>
        <taxon>Nakamurellaceae</taxon>
        <taxon>Nakamurella</taxon>
    </lineage>
</organism>
<dbReference type="InterPro" id="IPR050515">
    <property type="entry name" value="Beta-lactam/transpept"/>
</dbReference>
<evidence type="ECO:0000313" key="4">
    <source>
        <dbReference type="Proteomes" id="UP000306985"/>
    </source>
</evidence>
<dbReference type="GO" id="GO:0008658">
    <property type="term" value="F:penicillin binding"/>
    <property type="evidence" value="ECO:0007669"/>
    <property type="project" value="InterPro"/>
</dbReference>
<accession>A0A4U6QAD5</accession>
<dbReference type="GO" id="GO:0005886">
    <property type="term" value="C:plasma membrane"/>
    <property type="evidence" value="ECO:0007669"/>
    <property type="project" value="TreeGrafter"/>
</dbReference>
<dbReference type="SUPFAM" id="SSF56601">
    <property type="entry name" value="beta-lactamase/transpeptidase-like"/>
    <property type="match status" value="1"/>
</dbReference>
<dbReference type="Proteomes" id="UP000306985">
    <property type="component" value="Unassembled WGS sequence"/>
</dbReference>
<dbReference type="EMBL" id="SZZH01000006">
    <property type="protein sequence ID" value="TKV56937.1"/>
    <property type="molecule type" value="Genomic_DNA"/>
</dbReference>
<name>A0A4U6QAD5_9ACTN</name>
<dbReference type="GO" id="GO:0071555">
    <property type="term" value="P:cell wall organization"/>
    <property type="evidence" value="ECO:0007669"/>
    <property type="project" value="TreeGrafter"/>
</dbReference>
<evidence type="ECO:0000259" key="1">
    <source>
        <dbReference type="Pfam" id="PF00905"/>
    </source>
</evidence>
<dbReference type="OrthoDB" id="9766847at2"/>
<evidence type="ECO:0000259" key="2">
    <source>
        <dbReference type="Pfam" id="PF21922"/>
    </source>
</evidence>
<dbReference type="InterPro" id="IPR036138">
    <property type="entry name" value="PBP_dimer_sf"/>
</dbReference>
<comment type="caution">
    <text evidence="3">The sequence shown here is derived from an EMBL/GenBank/DDBJ whole genome shotgun (WGS) entry which is preliminary data.</text>
</comment>
<feature type="domain" description="Penicillin-binding protein transpeptidase" evidence="1">
    <location>
        <begin position="158"/>
        <end position="485"/>
    </location>
</feature>
<dbReference type="Gene3D" id="3.90.1310.10">
    <property type="entry name" value="Penicillin-binding protein 2a (Domain 2)"/>
    <property type="match status" value="1"/>
</dbReference>
<dbReference type="PANTHER" id="PTHR30627">
    <property type="entry name" value="PEPTIDOGLYCAN D,D-TRANSPEPTIDASE"/>
    <property type="match status" value="1"/>
</dbReference>
<dbReference type="SUPFAM" id="SSF56519">
    <property type="entry name" value="Penicillin binding protein dimerisation domain"/>
    <property type="match status" value="1"/>
</dbReference>
<dbReference type="Gene3D" id="3.40.710.10">
    <property type="entry name" value="DD-peptidase/beta-lactamase superfamily"/>
    <property type="match status" value="1"/>
</dbReference>
<dbReference type="Pfam" id="PF00905">
    <property type="entry name" value="Transpeptidase"/>
    <property type="match status" value="1"/>
</dbReference>
<protein>
    <submittedName>
        <fullName evidence="3">Penicillin-binding protein 2</fullName>
    </submittedName>
</protein>
<dbReference type="InterPro" id="IPR054120">
    <property type="entry name" value="PBPA_dimer"/>
</dbReference>
<dbReference type="RefSeq" id="WP_137451324.1">
    <property type="nucleotide sequence ID" value="NZ_SZZH01000006.1"/>
</dbReference>
<proteinExistence type="predicted"/>
<dbReference type="AlphaFoldDB" id="A0A4U6QAD5"/>
<dbReference type="PANTHER" id="PTHR30627:SF24">
    <property type="entry name" value="PENICILLIN-BINDING PROTEIN 4B"/>
    <property type="match status" value="1"/>
</dbReference>
<dbReference type="GO" id="GO:0071972">
    <property type="term" value="F:peptidoglycan L,D-transpeptidase activity"/>
    <property type="evidence" value="ECO:0007669"/>
    <property type="project" value="TreeGrafter"/>
</dbReference>
<gene>
    <name evidence="3" type="ORF">FDO65_19075</name>
</gene>
<dbReference type="InterPro" id="IPR012338">
    <property type="entry name" value="Beta-lactam/transpept-like"/>
</dbReference>